<reference evidence="3 4" key="1">
    <citation type="submission" date="2016-11" db="EMBL/GenBank/DDBJ databases">
        <title>Complete genome sequence of the aerobically denitrifying bacterium Chelatococcus daeguensis TAD1.</title>
        <authorList>
            <person name="Yang Y."/>
            <person name="Huang S."/>
            <person name="Lin E."/>
        </authorList>
    </citation>
    <scope>NUCLEOTIDE SEQUENCE [LARGE SCALE GENOMIC DNA]</scope>
    <source>
        <strain evidence="3 4">TAD1</strain>
    </source>
</reference>
<proteinExistence type="predicted"/>
<dbReference type="KEGG" id="cdq:BOQ54_12545"/>
<evidence type="ECO:0000256" key="1">
    <source>
        <dbReference type="SAM" id="MobiDB-lite"/>
    </source>
</evidence>
<dbReference type="EMBL" id="CP018095">
    <property type="protein sequence ID" value="APF38054.1"/>
    <property type="molecule type" value="Genomic_DNA"/>
</dbReference>
<dbReference type="RefSeq" id="WP_071924014.1">
    <property type="nucleotide sequence ID" value="NZ_CP018095.1"/>
</dbReference>
<dbReference type="AlphaFoldDB" id="A0AAC9JQY9"/>
<feature type="compositionally biased region" description="Polar residues" evidence="1">
    <location>
        <begin position="1181"/>
        <end position="1194"/>
    </location>
</feature>
<dbReference type="GO" id="GO:0090313">
    <property type="term" value="P:regulation of protein targeting to membrane"/>
    <property type="evidence" value="ECO:0007669"/>
    <property type="project" value="TreeGrafter"/>
</dbReference>
<organism evidence="3 4">
    <name type="scientific">Chelatococcus daeguensis</name>
    <dbReference type="NCBI Taxonomy" id="444444"/>
    <lineage>
        <taxon>Bacteria</taxon>
        <taxon>Pseudomonadati</taxon>
        <taxon>Pseudomonadota</taxon>
        <taxon>Alphaproteobacteria</taxon>
        <taxon>Hyphomicrobiales</taxon>
        <taxon>Chelatococcaceae</taxon>
        <taxon>Chelatococcus</taxon>
    </lineage>
</organism>
<sequence length="1249" mass="128014">MRDFLTVFAILLILVLSAALAVPYFIDWEAHRGEVEGVLGEALGLPVRTGGAIELRLLPTPEIMLSDVSLGESGGARLSARSVSVEVAPMPLVKGEVRVIEAALDAPVLTVRVGEDGALAVPRPRSVSAANVEIAIERLGISRGEIRVEAATGSEIARIGDIEAEVVAASLAGPWRIEGEVQGVPLRIATGVRENGGDMRLKAVLGRAAGGGLLDVDGLLKLAEGLSGRLLPGLVATVRYAEPLAGTGEPRQIMLSGAVEGDIRSLSARDLTLDVTHGEGNKDLALTGTATLDLGGRPALRASLGGRRVDLDVLRERIDDGALGLHAATVLAQLPLYLDLSLEALAIAGEEFGPLTAGLHRDGDVLALSRFDLGLPGETRIAARGEGLIPLGGPKHDISGTGSISLDSGQPLVFARALVRMGAPQSLAEALAGLPRLSASAELALDHGSIGARNIAVKAGEAEVGGAIRFMPADGSGGRPRYEAEVTASRVDIAALPQFDGLLALASGADIGLSLDARDLGLGASGGDALGRLSALVEAGSQGIVVEYLNASGFGGAQIEAQGRIDAAGGRLGATIDADRPQALAALAARFLPARAAAALTRAVADGGALRLRLEAARVDAGAPLFVKADGRIGDTEVDMGLSLPPASGVGAELEISLAAGDGAQLLGQLGFDVLPLPDGEGGRLSVSARGPSLDDMAGRFSLAAAGASLSGEGTFSFSETAPLFAGRVTMKAGDLGRLAEVLARPLLGAGALPLELTADATLGSKGLSLVNLAATAGGVPLHGRLTVDEGGRLEGAVHFERLALADVATLALGPLPMAPDGRAWSGERLGAAAPPADGVLTLTVGRLVLTPTLTLRDATLRLSLHPAGLAIDDLNGELSGGRIKTSMTMRREGSLAAISARGKLTAIPLSAIVGRRLPGTLSGDFEIGTAGESPARLVANLAGGATLSLADASISGLDPSAVSRMVAQALAADTLRPDLPAVTTALAEALDAGAWPLPQLSGPVSLSGGVLRFGPLTMPAQAGVAEGTLSGTLDLRSLTVDLRATVIAATSPKGWTGPAPQAMAVWSGPVDAPVRSLDAGSLANGLAAIGIVRELERIEAMEADARERAFHNRRLRAEREQRAREAERRAAEEARRREEEAQRQQELQRREDQRRLEELLREESQRQQAPVPSETPFRLQPQSQEGRGPTQLQLPAIHRLPEFEPDGAGATAVSPMGGSDASPRAPTAPAVRAPPPQGGPLDIRPTAR</sequence>
<dbReference type="GO" id="GO:0005886">
    <property type="term" value="C:plasma membrane"/>
    <property type="evidence" value="ECO:0007669"/>
    <property type="project" value="TreeGrafter"/>
</dbReference>
<dbReference type="Proteomes" id="UP000182703">
    <property type="component" value="Chromosome"/>
</dbReference>
<accession>A0AAC9JQY9</accession>
<dbReference type="Pfam" id="PF05170">
    <property type="entry name" value="AsmA"/>
    <property type="match status" value="1"/>
</dbReference>
<gene>
    <name evidence="3" type="ORF">BOQ54_12545</name>
</gene>
<dbReference type="InterPro" id="IPR007844">
    <property type="entry name" value="AsmA"/>
</dbReference>
<feature type="region of interest" description="Disordered" evidence="1">
    <location>
        <begin position="1161"/>
        <end position="1249"/>
    </location>
</feature>
<dbReference type="InterPro" id="IPR052894">
    <property type="entry name" value="AsmA-related"/>
</dbReference>
<evidence type="ECO:0000313" key="4">
    <source>
        <dbReference type="Proteomes" id="UP000182703"/>
    </source>
</evidence>
<dbReference type="PANTHER" id="PTHR30441">
    <property type="entry name" value="DUF748 DOMAIN-CONTAINING PROTEIN"/>
    <property type="match status" value="1"/>
</dbReference>
<name>A0AAC9JQY9_9HYPH</name>
<feature type="domain" description="AsmA" evidence="2">
    <location>
        <begin position="6"/>
        <end position="117"/>
    </location>
</feature>
<keyword evidence="4" id="KW-1185">Reference proteome</keyword>
<evidence type="ECO:0000313" key="3">
    <source>
        <dbReference type="EMBL" id="APF38054.1"/>
    </source>
</evidence>
<feature type="compositionally biased region" description="Low complexity" evidence="1">
    <location>
        <begin position="1222"/>
        <end position="1232"/>
    </location>
</feature>
<dbReference type="PANTHER" id="PTHR30441:SF4">
    <property type="entry name" value="PROTEIN ASMA"/>
    <property type="match status" value="1"/>
</dbReference>
<evidence type="ECO:0000259" key="2">
    <source>
        <dbReference type="Pfam" id="PF05170"/>
    </source>
</evidence>
<protein>
    <recommendedName>
        <fullName evidence="2">AsmA domain-containing protein</fullName>
    </recommendedName>
</protein>